<keyword evidence="1" id="KW-0539">Nucleus</keyword>
<keyword evidence="4" id="KW-1185">Reference proteome</keyword>
<organism evidence="3 4">
    <name type="scientific">Nepenthes gracilis</name>
    <name type="common">Slender pitcher plant</name>
    <dbReference type="NCBI Taxonomy" id="150966"/>
    <lineage>
        <taxon>Eukaryota</taxon>
        <taxon>Viridiplantae</taxon>
        <taxon>Streptophyta</taxon>
        <taxon>Embryophyta</taxon>
        <taxon>Tracheophyta</taxon>
        <taxon>Spermatophyta</taxon>
        <taxon>Magnoliopsida</taxon>
        <taxon>eudicotyledons</taxon>
        <taxon>Gunneridae</taxon>
        <taxon>Pentapetalae</taxon>
        <taxon>Caryophyllales</taxon>
        <taxon>Nepenthaceae</taxon>
        <taxon>Nepenthes</taxon>
    </lineage>
</organism>
<accession>A0AAD3S584</accession>
<protein>
    <submittedName>
        <fullName evidence="3">Uncharacterized protein</fullName>
    </submittedName>
</protein>
<evidence type="ECO:0000256" key="1">
    <source>
        <dbReference type="ARBA" id="ARBA00023242"/>
    </source>
</evidence>
<feature type="region of interest" description="Disordered" evidence="2">
    <location>
        <begin position="163"/>
        <end position="192"/>
    </location>
</feature>
<proteinExistence type="predicted"/>
<dbReference type="PANTHER" id="PTHR35300">
    <property type="entry name" value="COACTIVATOR CBP, KIX DOMAIN-CONTAINING PROTEIN-RELATED"/>
    <property type="match status" value="1"/>
</dbReference>
<feature type="compositionally biased region" description="Polar residues" evidence="2">
    <location>
        <begin position="182"/>
        <end position="192"/>
    </location>
</feature>
<dbReference type="Proteomes" id="UP001279734">
    <property type="component" value="Unassembled WGS sequence"/>
</dbReference>
<dbReference type="PANTHER" id="PTHR35300:SF4">
    <property type="entry name" value="HISTONE ACETYLTRANSFERASE"/>
    <property type="match status" value="1"/>
</dbReference>
<comment type="caution">
    <text evidence="3">The sequence shown here is derived from an EMBL/GenBank/DDBJ whole genome shotgun (WGS) entry which is preliminary data.</text>
</comment>
<reference evidence="3" key="1">
    <citation type="submission" date="2023-05" db="EMBL/GenBank/DDBJ databases">
        <title>Nepenthes gracilis genome sequencing.</title>
        <authorList>
            <person name="Fukushima K."/>
        </authorList>
    </citation>
    <scope>NUCLEOTIDE SEQUENCE</scope>
    <source>
        <strain evidence="3">SING2019-196</strain>
    </source>
</reference>
<dbReference type="InterPro" id="IPR036529">
    <property type="entry name" value="KIX_dom_sf"/>
</dbReference>
<sequence>MPRPGPRPYECVRRAWHSDWHQPMRGSIIQQIFRVVNAAHGPATRKNREWQKQLPIVVLKAEEIMYSKANSEADYTNPDTLWDRLSDAIDTIIRRDEGTETGQFLQPCIEAALVLGCIPVRGSRSQRHYNPWSYLSSRALEPPPMAPAASNVLDKINIERPTFRPSNPFGSQSGIPKPKMANQANSASKSDSLMNHSTIPMATNNVSILHPNLLHSFITSCPLESNIAMKFGSVYPLYYGTHFRNVEPRFGLNNVIVGTPIGWSPTDPAFCGATMDLFHSERIGNAADKLSQENSRESHEKASETDCDLSLRLGTISNSKSLVREIRDGGSSSCQEGSKFSEWSSRNREFCFFPSVNTNDSSEPCPSKQVAAGKVQNLATTLGKRKALLHDDEGGDVHWKQEPLSNQFPSRIIWPGL</sequence>
<dbReference type="EMBL" id="BSYO01000005">
    <property type="protein sequence ID" value="GMH04539.1"/>
    <property type="molecule type" value="Genomic_DNA"/>
</dbReference>
<evidence type="ECO:0000313" key="3">
    <source>
        <dbReference type="EMBL" id="GMH04539.1"/>
    </source>
</evidence>
<name>A0AAD3S584_NEPGR</name>
<evidence type="ECO:0000313" key="4">
    <source>
        <dbReference type="Proteomes" id="UP001279734"/>
    </source>
</evidence>
<dbReference type="AlphaFoldDB" id="A0AAD3S584"/>
<dbReference type="GO" id="GO:0006355">
    <property type="term" value="P:regulation of DNA-templated transcription"/>
    <property type="evidence" value="ECO:0007669"/>
    <property type="project" value="InterPro"/>
</dbReference>
<gene>
    <name evidence="3" type="ORF">Nepgr_006379</name>
</gene>
<feature type="compositionally biased region" description="Polar residues" evidence="2">
    <location>
        <begin position="164"/>
        <end position="174"/>
    </location>
</feature>
<dbReference type="Gene3D" id="1.10.246.20">
    <property type="entry name" value="Coactivator CBP, KIX domain"/>
    <property type="match status" value="1"/>
</dbReference>
<evidence type="ECO:0000256" key="2">
    <source>
        <dbReference type="SAM" id="MobiDB-lite"/>
    </source>
</evidence>
<dbReference type="GO" id="GO:0003712">
    <property type="term" value="F:transcription coregulator activity"/>
    <property type="evidence" value="ECO:0007669"/>
    <property type="project" value="InterPro"/>
</dbReference>